<dbReference type="InterPro" id="IPR052519">
    <property type="entry name" value="Euk-type_GlcNAc_Kinase"/>
</dbReference>
<dbReference type="Gene3D" id="3.30.420.40">
    <property type="match status" value="2"/>
</dbReference>
<dbReference type="InterPro" id="IPR043129">
    <property type="entry name" value="ATPase_NBD"/>
</dbReference>
<name>A0ABY5W1N1_9ACTN</name>
<sequence length="297" mass="28610">MAHVLGVDAGGTASKAVVTDLSGVVLGRGAAGPGNPSAVGTAAVTAIGSAVRSALGALAPGSVVAGVAGVAGVSALADPGITAAFAAQWAALGLTCDIAVVGDAVTAFAAGGPWSTGAVLVSGTGAVAALVDAVRIVRTADGLGWLLGDEGSGMWLGLQAVRATARHWSAGGLAAKIAAHAGVASADDLVHWAGRLPFASFAALAPVVCEQADAGDPVAARIVDEAVHRLLVTLDELEAPDNPVVLAGGLLTNNTPVRRGVLDLLAARGAEVGTAADPALGAARLAASARSRFPAGS</sequence>
<dbReference type="EMBL" id="CP073720">
    <property type="protein sequence ID" value="UWP83898.1"/>
    <property type="molecule type" value="Genomic_DNA"/>
</dbReference>
<dbReference type="PANTHER" id="PTHR43190">
    <property type="entry name" value="N-ACETYL-D-GLUCOSAMINE KINASE"/>
    <property type="match status" value="1"/>
</dbReference>
<evidence type="ECO:0000313" key="2">
    <source>
        <dbReference type="EMBL" id="UWP83898.1"/>
    </source>
</evidence>
<evidence type="ECO:0000259" key="1">
    <source>
        <dbReference type="Pfam" id="PF01869"/>
    </source>
</evidence>
<dbReference type="Proteomes" id="UP001059617">
    <property type="component" value="Chromosome"/>
</dbReference>
<reference evidence="2" key="1">
    <citation type="submission" date="2021-04" db="EMBL/GenBank/DDBJ databases">
        <authorList>
            <person name="Hartkoorn R.C."/>
            <person name="Beaudoing E."/>
            <person name="Hot D."/>
        </authorList>
    </citation>
    <scope>NUCLEOTIDE SEQUENCE</scope>
    <source>
        <strain evidence="2">NRRL B-16292</strain>
    </source>
</reference>
<evidence type="ECO:0000313" key="3">
    <source>
        <dbReference type="Proteomes" id="UP001059617"/>
    </source>
</evidence>
<dbReference type="PANTHER" id="PTHR43190:SF3">
    <property type="entry name" value="N-ACETYL-D-GLUCOSAMINE KINASE"/>
    <property type="match status" value="1"/>
</dbReference>
<keyword evidence="3" id="KW-1185">Reference proteome</keyword>
<dbReference type="RefSeq" id="WP_259861710.1">
    <property type="nucleotide sequence ID" value="NZ_BAAAST010000022.1"/>
</dbReference>
<protein>
    <submittedName>
        <fullName evidence="2">ATPase</fullName>
    </submittedName>
</protein>
<dbReference type="Pfam" id="PF01869">
    <property type="entry name" value="BcrAD_BadFG"/>
    <property type="match status" value="1"/>
</dbReference>
<feature type="domain" description="ATPase BadF/BadG/BcrA/BcrD type" evidence="1">
    <location>
        <begin position="5"/>
        <end position="285"/>
    </location>
</feature>
<accession>A0ABY5W1N1</accession>
<gene>
    <name evidence="2" type="ORF">Dfulv_06485</name>
</gene>
<dbReference type="InterPro" id="IPR002731">
    <property type="entry name" value="ATPase_BadF"/>
</dbReference>
<proteinExistence type="predicted"/>
<dbReference type="SUPFAM" id="SSF53067">
    <property type="entry name" value="Actin-like ATPase domain"/>
    <property type="match status" value="2"/>
</dbReference>
<organism evidence="2 3">
    <name type="scientific">Dactylosporangium fulvum</name>
    <dbReference type="NCBI Taxonomy" id="53359"/>
    <lineage>
        <taxon>Bacteria</taxon>
        <taxon>Bacillati</taxon>
        <taxon>Actinomycetota</taxon>
        <taxon>Actinomycetes</taxon>
        <taxon>Micromonosporales</taxon>
        <taxon>Micromonosporaceae</taxon>
        <taxon>Dactylosporangium</taxon>
    </lineage>
</organism>
<reference evidence="2" key="2">
    <citation type="submission" date="2022-09" db="EMBL/GenBank/DDBJ databases">
        <title>Biosynthetic gene clusters of Dactylosporangioum fulvum.</title>
        <authorList>
            <person name="Caradec T."/>
        </authorList>
    </citation>
    <scope>NUCLEOTIDE SEQUENCE</scope>
    <source>
        <strain evidence="2">NRRL B-16292</strain>
    </source>
</reference>